<dbReference type="EMBL" id="SACJ01000015">
    <property type="protein sequence ID" value="RVT71735.1"/>
    <property type="molecule type" value="Genomic_DNA"/>
</dbReference>
<protein>
    <submittedName>
        <fullName evidence="1">Uncharacterized protein</fullName>
    </submittedName>
</protein>
<keyword evidence="2" id="KW-1185">Reference proteome</keyword>
<dbReference type="AlphaFoldDB" id="A0A3S2UK46"/>
<accession>A0A3S2UK46</accession>
<evidence type="ECO:0000313" key="1">
    <source>
        <dbReference type="EMBL" id="RVT71735.1"/>
    </source>
</evidence>
<organism evidence="1 2">
    <name type="scientific">Flavobacterium sufflavum</name>
    <dbReference type="NCBI Taxonomy" id="1921138"/>
    <lineage>
        <taxon>Bacteria</taxon>
        <taxon>Pseudomonadati</taxon>
        <taxon>Bacteroidota</taxon>
        <taxon>Flavobacteriia</taxon>
        <taxon>Flavobacteriales</taxon>
        <taxon>Flavobacteriaceae</taxon>
        <taxon>Flavobacterium</taxon>
    </lineage>
</organism>
<name>A0A3S2UK46_9FLAO</name>
<reference evidence="1 2" key="1">
    <citation type="submission" date="2019-01" db="EMBL/GenBank/DDBJ databases">
        <authorList>
            <person name="Chen W.-M."/>
        </authorList>
    </citation>
    <scope>NUCLEOTIDE SEQUENCE [LARGE SCALE GENOMIC DNA]</scope>
    <source>
        <strain evidence="1 2">BBQ-12</strain>
    </source>
</reference>
<dbReference type="OrthoDB" id="1448313at2"/>
<dbReference type="Proteomes" id="UP000285211">
    <property type="component" value="Unassembled WGS sequence"/>
</dbReference>
<proteinExistence type="predicted"/>
<evidence type="ECO:0000313" key="2">
    <source>
        <dbReference type="Proteomes" id="UP000285211"/>
    </source>
</evidence>
<dbReference type="RefSeq" id="WP_128197484.1">
    <property type="nucleotide sequence ID" value="NZ_SACJ01000015.1"/>
</dbReference>
<comment type="caution">
    <text evidence="1">The sequence shown here is derived from an EMBL/GenBank/DDBJ whole genome shotgun (WGS) entry which is preliminary data.</text>
</comment>
<sequence>MIKITIKQHTFSFGSQYKIFIDKKEEFYAETDLFSRSIINIYKPDELKPNFRTFKCLYFNYPKYKIEVPSGERFKLESKNFWKTKYQLKKGTDIYDLYCHKERKVSIFHNDIQIAYWEKEAISYLAGDYYEIVANRNSEKELLIAFCLILDNIHSKGIGTIFNVDFGLIFKEQKSFNGKWKPK</sequence>
<gene>
    <name evidence="1" type="ORF">EOD40_16685</name>
</gene>